<feature type="transmembrane region" description="Helical" evidence="1">
    <location>
        <begin position="46"/>
        <end position="64"/>
    </location>
</feature>
<dbReference type="OrthoDB" id="5298384at2"/>
<evidence type="ECO:0000313" key="2">
    <source>
        <dbReference type="EMBL" id="TDN48644.1"/>
    </source>
</evidence>
<sequence>MRSIQVLMLCLCVLGGLYLLTQAPSFFMPDRGNPALGRLFDPLSSRLLGAGLLAAGWAGVGYMGNFYYRGERRLPGPRGQRQHFIAMVLALGLIAAAFSSAEPGPDPDRPAASRPQR</sequence>
<dbReference type="EMBL" id="SNVV01000014">
    <property type="protein sequence ID" value="TDN48644.1"/>
    <property type="molecule type" value="Genomic_DNA"/>
</dbReference>
<keyword evidence="3" id="KW-1185">Reference proteome</keyword>
<keyword evidence="1" id="KW-0812">Transmembrane</keyword>
<gene>
    <name evidence="2" type="ORF">C7389_11431</name>
</gene>
<dbReference type="AlphaFoldDB" id="A0A4R6DV69"/>
<accession>A0A4R6DV69</accession>
<dbReference type="RefSeq" id="WP_133593220.1">
    <property type="nucleotide sequence ID" value="NZ_SNVV01000014.1"/>
</dbReference>
<name>A0A4R6DV69_9RHOO</name>
<organism evidence="2 3">
    <name type="scientific">Azoarcus indigens</name>
    <dbReference type="NCBI Taxonomy" id="29545"/>
    <lineage>
        <taxon>Bacteria</taxon>
        <taxon>Pseudomonadati</taxon>
        <taxon>Pseudomonadota</taxon>
        <taxon>Betaproteobacteria</taxon>
        <taxon>Rhodocyclales</taxon>
        <taxon>Zoogloeaceae</taxon>
        <taxon>Azoarcus</taxon>
    </lineage>
</organism>
<feature type="transmembrane region" description="Helical" evidence="1">
    <location>
        <begin position="84"/>
        <end position="101"/>
    </location>
</feature>
<proteinExistence type="predicted"/>
<keyword evidence="1" id="KW-1133">Transmembrane helix</keyword>
<protein>
    <submittedName>
        <fullName evidence="2">Uncharacterized protein</fullName>
    </submittedName>
</protein>
<keyword evidence="1" id="KW-0472">Membrane</keyword>
<reference evidence="2 3" key="1">
    <citation type="submission" date="2019-03" db="EMBL/GenBank/DDBJ databases">
        <title>Genomic Encyclopedia of Type Strains, Phase IV (KMG-IV): sequencing the most valuable type-strain genomes for metagenomic binning, comparative biology and taxonomic classification.</title>
        <authorList>
            <person name="Goeker M."/>
        </authorList>
    </citation>
    <scope>NUCLEOTIDE SEQUENCE [LARGE SCALE GENOMIC DNA]</scope>
    <source>
        <strain evidence="2 3">DSM 12121</strain>
    </source>
</reference>
<evidence type="ECO:0000256" key="1">
    <source>
        <dbReference type="SAM" id="Phobius"/>
    </source>
</evidence>
<evidence type="ECO:0000313" key="3">
    <source>
        <dbReference type="Proteomes" id="UP000295129"/>
    </source>
</evidence>
<comment type="caution">
    <text evidence="2">The sequence shown here is derived from an EMBL/GenBank/DDBJ whole genome shotgun (WGS) entry which is preliminary data.</text>
</comment>
<dbReference type="Proteomes" id="UP000295129">
    <property type="component" value="Unassembled WGS sequence"/>
</dbReference>